<accession>A0A6B3L4V5</accession>
<evidence type="ECO:0000313" key="2">
    <source>
        <dbReference type="Proteomes" id="UP000475117"/>
    </source>
</evidence>
<proteinExistence type="predicted"/>
<evidence type="ECO:0000313" key="1">
    <source>
        <dbReference type="EMBL" id="QQL43845.1"/>
    </source>
</evidence>
<protein>
    <submittedName>
        <fullName evidence="1">Uncharacterized protein</fullName>
    </submittedName>
</protein>
<sequence length="142" mass="16505">MHKVLTLLFFSFVVSLRSEIPKNVLWESERIDVDGEVGQVLGLKLYDEKRVWMERIVFKDGNVVSSIGANTDYLIKGSYIVFHVCDRQHENTEDEEWLETKTWEGYTWSYRDGVLALSSGQDGKTIQYTRADLKEPRRVLGK</sequence>
<dbReference type="EMBL" id="CP066776">
    <property type="protein sequence ID" value="QQL43845.1"/>
    <property type="molecule type" value="Genomic_DNA"/>
</dbReference>
<keyword evidence="2" id="KW-1185">Reference proteome</keyword>
<name>A0A6B3L4V5_9BACT</name>
<dbReference type="AlphaFoldDB" id="A0A6B3L4V5"/>
<dbReference type="KEGG" id="soa:G3M56_008030"/>
<reference evidence="1 2" key="1">
    <citation type="submission" date="2020-12" db="EMBL/GenBank/DDBJ databases">
        <title>Sulforoseuscoccus oceanibium gen. nov., sp. nov., a representative of the phylum Verrucomicrobia with special cytoplasmic membrane, and proposal of Sulforoseuscoccusaceae fam. nov.</title>
        <authorList>
            <person name="Xi F."/>
        </authorList>
    </citation>
    <scope>NUCLEOTIDE SEQUENCE [LARGE SCALE GENOMIC DNA]</scope>
    <source>
        <strain evidence="1 2">T37</strain>
    </source>
</reference>
<gene>
    <name evidence="1" type="ORF">G3M56_008030</name>
</gene>
<dbReference type="RefSeq" id="WP_164361852.1">
    <property type="nucleotide sequence ID" value="NZ_CP066776.1"/>
</dbReference>
<dbReference type="Proteomes" id="UP000475117">
    <property type="component" value="Chromosome"/>
</dbReference>
<organism evidence="1 2">
    <name type="scientific">Sulfuriroseicoccus oceanibius</name>
    <dbReference type="NCBI Taxonomy" id="2707525"/>
    <lineage>
        <taxon>Bacteria</taxon>
        <taxon>Pseudomonadati</taxon>
        <taxon>Verrucomicrobiota</taxon>
        <taxon>Verrucomicrobiia</taxon>
        <taxon>Verrucomicrobiales</taxon>
        <taxon>Verrucomicrobiaceae</taxon>
        <taxon>Sulfuriroseicoccus</taxon>
    </lineage>
</organism>